<dbReference type="CDD" id="cd17535">
    <property type="entry name" value="REC_NarL-like"/>
    <property type="match status" value="1"/>
</dbReference>
<organism evidence="6">
    <name type="scientific">Candidatus Caldatribacterium californiense</name>
    <dbReference type="NCBI Taxonomy" id="1454726"/>
    <lineage>
        <taxon>Bacteria</taxon>
        <taxon>Pseudomonadati</taxon>
        <taxon>Atribacterota</taxon>
        <taxon>Atribacteria</taxon>
        <taxon>Atribacterales</taxon>
        <taxon>Candidatus Caldatribacteriaceae</taxon>
        <taxon>Candidatus Caldatribacterium</taxon>
    </lineage>
</organism>
<dbReference type="PRINTS" id="PR00038">
    <property type="entry name" value="HTHLUXR"/>
</dbReference>
<proteinExistence type="predicted"/>
<dbReference type="EMBL" id="DTFV01000075">
    <property type="protein sequence ID" value="HGI30736.1"/>
    <property type="molecule type" value="Genomic_DNA"/>
</dbReference>
<evidence type="ECO:0000259" key="4">
    <source>
        <dbReference type="PROSITE" id="PS50043"/>
    </source>
</evidence>
<dbReference type="InterPro" id="IPR039420">
    <property type="entry name" value="WalR-like"/>
</dbReference>
<dbReference type="CDD" id="cd06170">
    <property type="entry name" value="LuxR_C_like"/>
    <property type="match status" value="1"/>
</dbReference>
<dbReference type="GO" id="GO:0000160">
    <property type="term" value="P:phosphorelay signal transduction system"/>
    <property type="evidence" value="ECO:0007669"/>
    <property type="project" value="InterPro"/>
</dbReference>
<reference evidence="6" key="1">
    <citation type="journal article" date="2020" name="mSystems">
        <title>Genome- and Community-Level Interaction Insights into Carbon Utilization and Element Cycling Functions of Hydrothermarchaeota in Hydrothermal Sediment.</title>
        <authorList>
            <person name="Zhou Z."/>
            <person name="Liu Y."/>
            <person name="Xu W."/>
            <person name="Pan J."/>
            <person name="Luo Z.H."/>
            <person name="Li M."/>
        </authorList>
    </citation>
    <scope>NUCLEOTIDE SEQUENCE [LARGE SCALE GENOMIC DNA]</scope>
    <source>
        <strain evidence="6">SpSt-747</strain>
    </source>
</reference>
<evidence type="ECO:0000259" key="5">
    <source>
        <dbReference type="PROSITE" id="PS50110"/>
    </source>
</evidence>
<accession>A0A7V3YH58</accession>
<dbReference type="GO" id="GO:0003677">
    <property type="term" value="F:DNA binding"/>
    <property type="evidence" value="ECO:0007669"/>
    <property type="project" value="UniProtKB-KW"/>
</dbReference>
<dbReference type="PROSITE" id="PS00622">
    <property type="entry name" value="HTH_LUXR_1"/>
    <property type="match status" value="1"/>
</dbReference>
<dbReference type="SUPFAM" id="SSF46894">
    <property type="entry name" value="C-terminal effector domain of the bipartite response regulators"/>
    <property type="match status" value="1"/>
</dbReference>
<comment type="caution">
    <text evidence="6">The sequence shown here is derived from an EMBL/GenBank/DDBJ whole genome shotgun (WGS) entry which is preliminary data.</text>
</comment>
<sequence length="218" mass="24508">MTRWRVALVDDHPIFAAGLKKLLEAEGDFEVVALAHSFEEAVAKILPIEVDLVLLDFNIPGGNGLELLRKLREAKKGTVFLMLTVEEDEKVVVQAILEGARGYVLKQDSPERLLRSIRACLSGEVLLSDLVYSRIHHLVKRAVPQGRSTIREKLSPREQEVVRLLAQGKSNREIGELLFISEKTVKNHVSNILQKLGLSDRQEVIFLALREGFLEEAK</sequence>
<protein>
    <submittedName>
        <fullName evidence="6">Response regulator transcription factor</fullName>
    </submittedName>
</protein>
<dbReference type="GO" id="GO:0006355">
    <property type="term" value="P:regulation of DNA-templated transcription"/>
    <property type="evidence" value="ECO:0007669"/>
    <property type="project" value="InterPro"/>
</dbReference>
<dbReference type="PROSITE" id="PS50110">
    <property type="entry name" value="RESPONSE_REGULATORY"/>
    <property type="match status" value="1"/>
</dbReference>
<dbReference type="SMART" id="SM00448">
    <property type="entry name" value="REC"/>
    <property type="match status" value="1"/>
</dbReference>
<keyword evidence="1 3" id="KW-0597">Phosphoprotein</keyword>
<dbReference type="SUPFAM" id="SSF52172">
    <property type="entry name" value="CheY-like"/>
    <property type="match status" value="1"/>
</dbReference>
<dbReference type="InterPro" id="IPR016032">
    <property type="entry name" value="Sig_transdc_resp-reg_C-effctor"/>
</dbReference>
<dbReference type="Pfam" id="PF00196">
    <property type="entry name" value="GerE"/>
    <property type="match status" value="1"/>
</dbReference>
<evidence type="ECO:0000256" key="2">
    <source>
        <dbReference type="ARBA" id="ARBA00023125"/>
    </source>
</evidence>
<gene>
    <name evidence="6" type="ORF">ENV30_05445</name>
</gene>
<name>A0A7V3YH58_9BACT</name>
<evidence type="ECO:0000313" key="6">
    <source>
        <dbReference type="EMBL" id="HGI30736.1"/>
    </source>
</evidence>
<keyword evidence="2" id="KW-0238">DNA-binding</keyword>
<dbReference type="InterPro" id="IPR001789">
    <property type="entry name" value="Sig_transdc_resp-reg_receiver"/>
</dbReference>
<dbReference type="SMART" id="SM00421">
    <property type="entry name" value="HTH_LUXR"/>
    <property type="match status" value="1"/>
</dbReference>
<evidence type="ECO:0000256" key="1">
    <source>
        <dbReference type="ARBA" id="ARBA00022553"/>
    </source>
</evidence>
<dbReference type="Gene3D" id="3.40.50.2300">
    <property type="match status" value="1"/>
</dbReference>
<dbReference type="PANTHER" id="PTHR43214">
    <property type="entry name" value="TWO-COMPONENT RESPONSE REGULATOR"/>
    <property type="match status" value="1"/>
</dbReference>
<feature type="domain" description="Response regulatory" evidence="5">
    <location>
        <begin position="5"/>
        <end position="121"/>
    </location>
</feature>
<dbReference type="Pfam" id="PF00072">
    <property type="entry name" value="Response_reg"/>
    <property type="match status" value="1"/>
</dbReference>
<evidence type="ECO:0000256" key="3">
    <source>
        <dbReference type="PROSITE-ProRule" id="PRU00169"/>
    </source>
</evidence>
<dbReference type="AlphaFoldDB" id="A0A7V3YH58"/>
<feature type="modified residue" description="4-aspartylphosphate" evidence="3">
    <location>
        <position position="56"/>
    </location>
</feature>
<feature type="domain" description="HTH luxR-type" evidence="4">
    <location>
        <begin position="147"/>
        <end position="212"/>
    </location>
</feature>
<dbReference type="PROSITE" id="PS50043">
    <property type="entry name" value="HTH_LUXR_2"/>
    <property type="match status" value="1"/>
</dbReference>
<dbReference type="InterPro" id="IPR011006">
    <property type="entry name" value="CheY-like_superfamily"/>
</dbReference>
<dbReference type="InterPro" id="IPR000792">
    <property type="entry name" value="Tscrpt_reg_LuxR_C"/>
</dbReference>
<dbReference type="InterPro" id="IPR058245">
    <property type="entry name" value="NreC/VraR/RcsB-like_REC"/>
</dbReference>